<feature type="compositionally biased region" description="Polar residues" evidence="1">
    <location>
        <begin position="150"/>
        <end position="168"/>
    </location>
</feature>
<sequence>MHLFWTENWKRTDQRYIGTRLERLVQTLGIQNATANSIRHGSSTELAAQEFDGRTINIFEHNISYSKIIHEFYFFVANREQDSLLLVNSHGEKQDTQIISKLCGGQRVNEEDALQLSVEAEFPISHKNVKRQKSLIWGDYQDVEQEDEALNSNMTKNSYRATTAEAQK</sequence>
<dbReference type="EMBL" id="SNRW01011894">
    <property type="protein sequence ID" value="KAA6374545.1"/>
    <property type="molecule type" value="Genomic_DNA"/>
</dbReference>
<organism evidence="2 3">
    <name type="scientific">Streblomastix strix</name>
    <dbReference type="NCBI Taxonomy" id="222440"/>
    <lineage>
        <taxon>Eukaryota</taxon>
        <taxon>Metamonada</taxon>
        <taxon>Preaxostyla</taxon>
        <taxon>Oxymonadida</taxon>
        <taxon>Streblomastigidae</taxon>
        <taxon>Streblomastix</taxon>
    </lineage>
</organism>
<feature type="region of interest" description="Disordered" evidence="1">
    <location>
        <begin position="149"/>
        <end position="168"/>
    </location>
</feature>
<reference evidence="2 3" key="1">
    <citation type="submission" date="2019-03" db="EMBL/GenBank/DDBJ databases">
        <title>Single cell metagenomics reveals metabolic interactions within the superorganism composed of flagellate Streblomastix strix and complex community of Bacteroidetes bacteria on its surface.</title>
        <authorList>
            <person name="Treitli S.C."/>
            <person name="Kolisko M."/>
            <person name="Husnik F."/>
            <person name="Keeling P."/>
            <person name="Hampl V."/>
        </authorList>
    </citation>
    <scope>NUCLEOTIDE SEQUENCE [LARGE SCALE GENOMIC DNA]</scope>
    <source>
        <strain evidence="2">ST1C</strain>
    </source>
</reference>
<proteinExistence type="predicted"/>
<dbReference type="AlphaFoldDB" id="A0A5J4UXS6"/>
<dbReference type="Proteomes" id="UP000324800">
    <property type="component" value="Unassembled WGS sequence"/>
</dbReference>
<comment type="caution">
    <text evidence="2">The sequence shown here is derived from an EMBL/GenBank/DDBJ whole genome shotgun (WGS) entry which is preliminary data.</text>
</comment>
<evidence type="ECO:0000313" key="2">
    <source>
        <dbReference type="EMBL" id="KAA6374545.1"/>
    </source>
</evidence>
<name>A0A5J4UXS6_9EUKA</name>
<evidence type="ECO:0000313" key="3">
    <source>
        <dbReference type="Proteomes" id="UP000324800"/>
    </source>
</evidence>
<accession>A0A5J4UXS6</accession>
<gene>
    <name evidence="2" type="ORF">EZS28_029929</name>
</gene>
<protein>
    <submittedName>
        <fullName evidence="2">Uncharacterized protein</fullName>
    </submittedName>
</protein>
<evidence type="ECO:0000256" key="1">
    <source>
        <dbReference type="SAM" id="MobiDB-lite"/>
    </source>
</evidence>